<evidence type="ECO:0000256" key="4">
    <source>
        <dbReference type="ARBA" id="ARBA00034247"/>
    </source>
</evidence>
<comment type="subcellular location">
    <subcellularLocation>
        <location evidence="2">Cell inner membrane</location>
    </subcellularLocation>
</comment>
<dbReference type="PANTHER" id="PTHR45138:SF9">
    <property type="entry name" value="DIGUANYLATE CYCLASE DGCM-RELATED"/>
    <property type="match status" value="1"/>
</dbReference>
<name>A0A1V0B7A9_9GAMM</name>
<organism evidence="8 9">
    <name type="scientific">Halopseudomonas phragmitis</name>
    <dbReference type="NCBI Taxonomy" id="1931241"/>
    <lineage>
        <taxon>Bacteria</taxon>
        <taxon>Pseudomonadati</taxon>
        <taxon>Pseudomonadota</taxon>
        <taxon>Gammaproteobacteria</taxon>
        <taxon>Pseudomonadales</taxon>
        <taxon>Pseudomonadaceae</taxon>
        <taxon>Halopseudomonas</taxon>
    </lineage>
</organism>
<keyword evidence="6" id="KW-1133">Transmembrane helix</keyword>
<dbReference type="STRING" id="1931241.BVH74_14150"/>
<dbReference type="InterPro" id="IPR029787">
    <property type="entry name" value="Nucleotide_cyclase"/>
</dbReference>
<dbReference type="GO" id="GO:0052621">
    <property type="term" value="F:diguanylate cyclase activity"/>
    <property type="evidence" value="ECO:0007669"/>
    <property type="project" value="UniProtKB-EC"/>
</dbReference>
<dbReference type="AlphaFoldDB" id="A0A1V0B7A9"/>
<comment type="catalytic activity">
    <reaction evidence="4">
        <text>2 GTP = 3',3'-c-di-GMP + 2 diphosphate</text>
        <dbReference type="Rhea" id="RHEA:24898"/>
        <dbReference type="ChEBI" id="CHEBI:33019"/>
        <dbReference type="ChEBI" id="CHEBI:37565"/>
        <dbReference type="ChEBI" id="CHEBI:58805"/>
        <dbReference type="EC" id="2.7.7.65"/>
    </reaction>
</comment>
<dbReference type="Proteomes" id="UP000243488">
    <property type="component" value="Chromosome"/>
</dbReference>
<dbReference type="KEGG" id="ppha:BVH74_14150"/>
<dbReference type="EMBL" id="CP020100">
    <property type="protein sequence ID" value="AQZ95823.1"/>
    <property type="molecule type" value="Genomic_DNA"/>
</dbReference>
<feature type="transmembrane region" description="Helical" evidence="6">
    <location>
        <begin position="141"/>
        <end position="167"/>
    </location>
</feature>
<dbReference type="Pfam" id="PF00990">
    <property type="entry name" value="GGDEF"/>
    <property type="match status" value="1"/>
</dbReference>
<keyword evidence="6" id="KW-0812">Transmembrane</keyword>
<comment type="cofactor">
    <cofactor evidence="1">
        <name>Mg(2+)</name>
        <dbReference type="ChEBI" id="CHEBI:18420"/>
    </cofactor>
</comment>
<evidence type="ECO:0000313" key="9">
    <source>
        <dbReference type="Proteomes" id="UP000243488"/>
    </source>
</evidence>
<dbReference type="NCBIfam" id="TIGR00254">
    <property type="entry name" value="GGDEF"/>
    <property type="match status" value="1"/>
</dbReference>
<evidence type="ECO:0000256" key="3">
    <source>
        <dbReference type="ARBA" id="ARBA00012528"/>
    </source>
</evidence>
<sequence length="605" mass="67980">MTSDKPFAPLSARLIKRLAGLALLCILAGSIIHALLLYQQEKRHFTQTIQQLAELHVPLLQVALWDIEIEALSRQVEQIALLPDIAAVELRATTGLDVRAGNFASLIRPDASLRIPPPDGGAFDLAELHVYYQHQRLTQAIVAAAGLRLFELSLFTLLICLVIFHYLRRELVVPLGRMAGYVGALVPEKHPPALAPLHPQRPWRDEIDQVAEGFDTLRESIGHYAARHEQALHTLEQERDSLDRRVAERTEELAFVSGYQEWLSQSMLSFMHIGHADYPDTLQRLLGELAGYLKLDACALFERHGQQSWTTRLVWFGSEDWPWLERTHRQLGLPGQPQEPGWTLQSSEADPGVILVRYHSQQRGFTCAVRSAERQALPPARLSLLEDAGQWLFSLLQRWEHALDLERARQELLVLSHRDHLTGLANRRHFDERRADEVRRALRNQQPVGLLMIDVDYFKNFNDLYGHGHGDDCLVALADQLKRRFKRAAELPARLGGEEFSVLLPGYSREQALAAAENLREAVFGLGIAHNGSPLRVVTVSVGCVWWDGSSSDEGVTRLISRLMNAADSALYQAKGQGRNQVCAQALEAPGAEDEPGTEVEQRDC</sequence>
<evidence type="ECO:0000256" key="1">
    <source>
        <dbReference type="ARBA" id="ARBA00001946"/>
    </source>
</evidence>
<dbReference type="InterPro" id="IPR000160">
    <property type="entry name" value="GGDEF_dom"/>
</dbReference>
<dbReference type="Gene3D" id="3.30.70.270">
    <property type="match status" value="1"/>
</dbReference>
<reference evidence="8 9" key="1">
    <citation type="submission" date="2017-03" db="EMBL/GenBank/DDBJ databases">
        <title>Complete genome sequence of the novel DNRA strain Pseudomonas sp. S-6-2 isolated from Chinese polluted river sediment. Journal of Biotechnology.</title>
        <authorList>
            <person name="Li J."/>
            <person name="Xiang F."/>
            <person name="Wang L."/>
            <person name="Xi L."/>
            <person name="Liu J."/>
        </authorList>
    </citation>
    <scope>NUCLEOTIDE SEQUENCE [LARGE SCALE GENOMIC DNA]</scope>
    <source>
        <strain evidence="8 9">S-6-2</strain>
    </source>
</reference>
<dbReference type="EC" id="2.7.7.65" evidence="3"/>
<dbReference type="InterPro" id="IPR050469">
    <property type="entry name" value="Diguanylate_Cyclase"/>
</dbReference>
<dbReference type="FunFam" id="3.30.70.270:FF:000001">
    <property type="entry name" value="Diguanylate cyclase domain protein"/>
    <property type="match status" value="1"/>
</dbReference>
<keyword evidence="6" id="KW-0472">Membrane</keyword>
<proteinExistence type="predicted"/>
<dbReference type="InterPro" id="IPR043128">
    <property type="entry name" value="Rev_trsase/Diguanyl_cyclase"/>
</dbReference>
<evidence type="ECO:0000313" key="8">
    <source>
        <dbReference type="EMBL" id="AQZ95823.1"/>
    </source>
</evidence>
<evidence type="ECO:0000256" key="6">
    <source>
        <dbReference type="SAM" id="Phobius"/>
    </source>
</evidence>
<evidence type="ECO:0000256" key="5">
    <source>
        <dbReference type="SAM" id="Coils"/>
    </source>
</evidence>
<feature type="coiled-coil region" evidence="5">
    <location>
        <begin position="225"/>
        <end position="252"/>
    </location>
</feature>
<dbReference type="RefSeq" id="WP_080050717.1">
    <property type="nucleotide sequence ID" value="NZ_CP020100.1"/>
</dbReference>
<protein>
    <recommendedName>
        <fullName evidence="3">diguanylate cyclase</fullName>
        <ecNumber evidence="3">2.7.7.65</ecNumber>
    </recommendedName>
</protein>
<dbReference type="GO" id="GO:0043709">
    <property type="term" value="P:cell adhesion involved in single-species biofilm formation"/>
    <property type="evidence" value="ECO:0007669"/>
    <property type="project" value="TreeGrafter"/>
</dbReference>
<feature type="domain" description="GGDEF" evidence="7">
    <location>
        <begin position="446"/>
        <end position="587"/>
    </location>
</feature>
<dbReference type="PROSITE" id="PS50887">
    <property type="entry name" value="GGDEF"/>
    <property type="match status" value="1"/>
</dbReference>
<dbReference type="GO" id="GO:1902201">
    <property type="term" value="P:negative regulation of bacterial-type flagellum-dependent cell motility"/>
    <property type="evidence" value="ECO:0007669"/>
    <property type="project" value="TreeGrafter"/>
</dbReference>
<keyword evidence="5" id="KW-0175">Coiled coil</keyword>
<keyword evidence="9" id="KW-1185">Reference proteome</keyword>
<evidence type="ECO:0000256" key="2">
    <source>
        <dbReference type="ARBA" id="ARBA00004533"/>
    </source>
</evidence>
<dbReference type="GO" id="GO:0005886">
    <property type="term" value="C:plasma membrane"/>
    <property type="evidence" value="ECO:0007669"/>
    <property type="project" value="UniProtKB-SubCell"/>
</dbReference>
<gene>
    <name evidence="8" type="ORF">BVH74_14150</name>
</gene>
<evidence type="ECO:0000259" key="7">
    <source>
        <dbReference type="PROSITE" id="PS50887"/>
    </source>
</evidence>
<feature type="transmembrane region" description="Helical" evidence="6">
    <location>
        <begin position="20"/>
        <end position="38"/>
    </location>
</feature>
<dbReference type="SUPFAM" id="SSF55073">
    <property type="entry name" value="Nucleotide cyclase"/>
    <property type="match status" value="1"/>
</dbReference>
<dbReference type="PANTHER" id="PTHR45138">
    <property type="entry name" value="REGULATORY COMPONENTS OF SENSORY TRANSDUCTION SYSTEM"/>
    <property type="match status" value="1"/>
</dbReference>
<dbReference type="CDD" id="cd01949">
    <property type="entry name" value="GGDEF"/>
    <property type="match status" value="1"/>
</dbReference>
<accession>A0A1V0B7A9</accession>
<dbReference type="SMART" id="SM00267">
    <property type="entry name" value="GGDEF"/>
    <property type="match status" value="1"/>
</dbReference>